<gene>
    <name evidence="7" type="ORF">HJG59_011897</name>
</gene>
<reference evidence="7 8" key="1">
    <citation type="journal article" date="2020" name="Nature">
        <title>Six reference-quality genomes reveal evolution of bat adaptations.</title>
        <authorList>
            <person name="Jebb D."/>
            <person name="Huang Z."/>
            <person name="Pippel M."/>
            <person name="Hughes G.M."/>
            <person name="Lavrichenko K."/>
            <person name="Devanna P."/>
            <person name="Winkler S."/>
            <person name="Jermiin L.S."/>
            <person name="Skirmuntt E.C."/>
            <person name="Katzourakis A."/>
            <person name="Burkitt-Gray L."/>
            <person name="Ray D.A."/>
            <person name="Sullivan K.A.M."/>
            <person name="Roscito J.G."/>
            <person name="Kirilenko B.M."/>
            <person name="Davalos L.M."/>
            <person name="Corthals A.P."/>
            <person name="Power M.L."/>
            <person name="Jones G."/>
            <person name="Ransome R.D."/>
            <person name="Dechmann D.K.N."/>
            <person name="Locatelli A.G."/>
            <person name="Puechmaille S.J."/>
            <person name="Fedrigo O."/>
            <person name="Jarvis E.D."/>
            <person name="Hiller M."/>
            <person name="Vernes S.C."/>
            <person name="Myers E.W."/>
            <person name="Teeling E.C."/>
        </authorList>
    </citation>
    <scope>NUCLEOTIDE SEQUENCE [LARGE SCALE GENOMIC DNA]</scope>
    <source>
        <strain evidence="7">MMolMol1</strain>
        <tissue evidence="7">Muscle</tissue>
    </source>
</reference>
<feature type="compositionally biased region" description="Gly residues" evidence="6">
    <location>
        <begin position="1"/>
        <end position="13"/>
    </location>
</feature>
<comment type="subcellular location">
    <subcellularLocation>
        <location evidence="1">Cytoplasm</location>
        <location evidence="1">Cytoskeleton</location>
    </subcellularLocation>
</comment>
<feature type="region of interest" description="Disordered" evidence="6">
    <location>
        <begin position="97"/>
        <end position="125"/>
    </location>
</feature>
<organism evidence="7 8">
    <name type="scientific">Molossus molossus</name>
    <name type="common">Pallas' mastiff bat</name>
    <name type="synonym">Vespertilio molossus</name>
    <dbReference type="NCBI Taxonomy" id="27622"/>
    <lineage>
        <taxon>Eukaryota</taxon>
        <taxon>Metazoa</taxon>
        <taxon>Chordata</taxon>
        <taxon>Craniata</taxon>
        <taxon>Vertebrata</taxon>
        <taxon>Euteleostomi</taxon>
        <taxon>Mammalia</taxon>
        <taxon>Eutheria</taxon>
        <taxon>Laurasiatheria</taxon>
        <taxon>Chiroptera</taxon>
        <taxon>Yangochiroptera</taxon>
        <taxon>Molossidae</taxon>
        <taxon>Molossus</taxon>
    </lineage>
</organism>
<comment type="caution">
    <text evidence="7">The sequence shown here is derived from an EMBL/GenBank/DDBJ whole genome shotgun (WGS) entry which is preliminary data.</text>
</comment>
<name>A0A7J8J7Z1_MOLMO</name>
<evidence type="ECO:0000256" key="2">
    <source>
        <dbReference type="ARBA" id="ARBA00007525"/>
    </source>
</evidence>
<evidence type="ECO:0000256" key="4">
    <source>
        <dbReference type="ARBA" id="ARBA00023054"/>
    </source>
</evidence>
<dbReference type="Proteomes" id="UP000550707">
    <property type="component" value="Unassembled WGS sequence"/>
</dbReference>
<keyword evidence="8" id="KW-1185">Reference proteome</keyword>
<dbReference type="PANTHER" id="PTHR15073">
    <property type="entry name" value="MICROTUBULE-ASSOCIATED PROTEIN"/>
    <property type="match status" value="1"/>
</dbReference>
<comment type="similarity">
    <text evidence="2">Belongs to the MAP7 family.</text>
</comment>
<evidence type="ECO:0000256" key="1">
    <source>
        <dbReference type="ARBA" id="ARBA00004245"/>
    </source>
</evidence>
<sequence length="603" mass="68630">MEQGGGCEAGAGTQGTTRGSPLLGKMADPSAVRTSPPNHRFSGMDGFLRSDERQRLARERREEREKCIAAREQQFLEKQKRAKLQYEKQMEERWRKLEEQRRRENQKRAAVEEKRRQKLREDGERLEAMLRRSLERSQQLELKKRYSWGGTSPAVSGPGGRDGESENTPPPPLGLAASTLPPDPGTSAAAESINDAFSNQETPKKKADKEKSNKEREGALAEWEGSEKHVVDKHVTEKHVAAGGKGESIVGKPTAGTTNAGEAAKILAEKRRQARLQKEQERLEKIEQDRLEREELERKAEEERLRQEEEARKQEEEKKRQDEEKKRQEEEKKRQEEEKKRLEEEEAKRKAKEELLLKEEQEKEKQEKEKQEKAMIEKQEAAEAKAQEAAQQMRLEREQIMLQIEQERLERKKRIDEIMKRTRRSDVSPEVKKEDLKIELQPAVCMENKTKPIIPNKIEINGLSTCQEVNGVERAAPATFPRDSFSSGLKPAGGLVHLDALDGKSNNLDDSTEEVQSMDVSPVSKEELISIPEFSPVSEMIPGVSLDQNGTGNARALQDILDFTGPPMFPKRSSENLSLDDCNKNLIEGFNSPSQENTLNTFC</sequence>
<feature type="compositionally biased region" description="Basic and acidic residues" evidence="6">
    <location>
        <begin position="48"/>
        <end position="64"/>
    </location>
</feature>
<evidence type="ECO:0000313" key="8">
    <source>
        <dbReference type="Proteomes" id="UP000550707"/>
    </source>
</evidence>
<feature type="region of interest" description="Disordered" evidence="6">
    <location>
        <begin position="139"/>
        <end position="390"/>
    </location>
</feature>
<keyword evidence="3" id="KW-0963">Cytoplasm</keyword>
<evidence type="ECO:0000256" key="6">
    <source>
        <dbReference type="SAM" id="MobiDB-lite"/>
    </source>
</evidence>
<dbReference type="EMBL" id="JACASF010000002">
    <property type="protein sequence ID" value="KAF6492560.1"/>
    <property type="molecule type" value="Genomic_DNA"/>
</dbReference>
<dbReference type="PANTHER" id="PTHR15073:SF3">
    <property type="entry name" value="MAP7 DOMAIN-CONTAINING PROTEIN 2"/>
    <property type="match status" value="1"/>
</dbReference>
<proteinExistence type="inferred from homology"/>
<accession>A0A7J8J7Z1</accession>
<evidence type="ECO:0000313" key="7">
    <source>
        <dbReference type="EMBL" id="KAF6492560.1"/>
    </source>
</evidence>
<evidence type="ECO:0000256" key="3">
    <source>
        <dbReference type="ARBA" id="ARBA00022490"/>
    </source>
</evidence>
<dbReference type="InterPro" id="IPR008604">
    <property type="entry name" value="MAP7_fam"/>
</dbReference>
<dbReference type="Pfam" id="PF05672">
    <property type="entry name" value="MAP7"/>
    <property type="match status" value="1"/>
</dbReference>
<dbReference type="GO" id="GO:0000226">
    <property type="term" value="P:microtubule cytoskeleton organization"/>
    <property type="evidence" value="ECO:0007669"/>
    <property type="project" value="InterPro"/>
</dbReference>
<keyword evidence="5" id="KW-0206">Cytoskeleton</keyword>
<feature type="compositionally biased region" description="Basic and acidic residues" evidence="6">
    <location>
        <begin position="202"/>
        <end position="240"/>
    </location>
</feature>
<dbReference type="AlphaFoldDB" id="A0A7J8J7Z1"/>
<dbReference type="InterPro" id="IPR051483">
    <property type="entry name" value="MAP7_domain-containing"/>
</dbReference>
<feature type="region of interest" description="Disordered" evidence="6">
    <location>
        <begin position="1"/>
        <end position="64"/>
    </location>
</feature>
<feature type="compositionally biased region" description="Basic and acidic residues" evidence="6">
    <location>
        <begin position="267"/>
        <end position="386"/>
    </location>
</feature>
<evidence type="ECO:0000256" key="5">
    <source>
        <dbReference type="ARBA" id="ARBA00023212"/>
    </source>
</evidence>
<keyword evidence="4" id="KW-0175">Coiled coil</keyword>
<dbReference type="GO" id="GO:0015630">
    <property type="term" value="C:microtubule cytoskeleton"/>
    <property type="evidence" value="ECO:0007669"/>
    <property type="project" value="InterPro"/>
</dbReference>
<protein>
    <submittedName>
        <fullName evidence="7">MAP7 domain containing 2</fullName>
    </submittedName>
</protein>